<name>A0AAD9EKR5_9PEZI</name>
<gene>
    <name evidence="3" type="ORF">CCHR01_02010</name>
</gene>
<evidence type="ECO:0000313" key="4">
    <source>
        <dbReference type="Proteomes" id="UP001243330"/>
    </source>
</evidence>
<organism evidence="3 4">
    <name type="scientific">Colletotrichum chrysophilum</name>
    <dbReference type="NCBI Taxonomy" id="1836956"/>
    <lineage>
        <taxon>Eukaryota</taxon>
        <taxon>Fungi</taxon>
        <taxon>Dikarya</taxon>
        <taxon>Ascomycota</taxon>
        <taxon>Pezizomycotina</taxon>
        <taxon>Sordariomycetes</taxon>
        <taxon>Hypocreomycetidae</taxon>
        <taxon>Glomerellales</taxon>
        <taxon>Glomerellaceae</taxon>
        <taxon>Colletotrichum</taxon>
        <taxon>Colletotrichum gloeosporioides species complex</taxon>
    </lineage>
</organism>
<reference evidence="3" key="1">
    <citation type="submission" date="2023-01" db="EMBL/GenBank/DDBJ databases">
        <title>Colletotrichum chrysophilum M932 genome sequence.</title>
        <authorList>
            <person name="Baroncelli R."/>
        </authorList>
    </citation>
    <scope>NUCLEOTIDE SEQUENCE</scope>
    <source>
        <strain evidence="3">M932</strain>
    </source>
</reference>
<dbReference type="EMBL" id="JAQOWY010000022">
    <property type="protein sequence ID" value="KAK1855389.1"/>
    <property type="molecule type" value="Genomic_DNA"/>
</dbReference>
<accession>A0AAD9EKR5</accession>
<dbReference type="Proteomes" id="UP001243330">
    <property type="component" value="Unassembled WGS sequence"/>
</dbReference>
<keyword evidence="4" id="KW-1185">Reference proteome</keyword>
<protein>
    <submittedName>
        <fullName evidence="3">Uncharacterized protein</fullName>
    </submittedName>
</protein>
<keyword evidence="1" id="KW-0539">Nucleus</keyword>
<evidence type="ECO:0000256" key="2">
    <source>
        <dbReference type="SAM" id="MobiDB-lite"/>
    </source>
</evidence>
<sequence length="419" mass="46366">MPLEHESDMPSLNLAFLGEIPPSDCDLFSLFSIRHSKASFASNSFATTDEQSPPTVHSHSDSGNSPEALDVASCLALNDAGDPHSQEENEAINNDGLQFEALDEVSNVLWNTFAEFTWPEEVYDQRYVTESAVSERTVWLPVALAGLLSNSSHSGPGIALFHAVCALAAYNLAELGSGPRDEDLTLAMKHDYLAITHLQHSLDGSTTGDEFEVSLAMMACVSMEAVSAVPRRWRNHMKKGLKHFQRLLTRQSVSEELLQMAWAMTSMAVLSNVMVSDEITTDAENDEAFHVAQVSGGISPRAIRNLAEINQIHKLRNRYGEKEVDSFELKLYLDFPASKSAYTETTEALILQHMDRAFYYAELVHFQRTVKGASLDSVEALIDNGLKELEAIKKVSHGSAGNISWQQVIQEESYDVLRL</sequence>
<feature type="region of interest" description="Disordered" evidence="2">
    <location>
        <begin position="45"/>
        <end position="65"/>
    </location>
</feature>
<comment type="caution">
    <text evidence="3">The sequence shown here is derived from an EMBL/GenBank/DDBJ whole genome shotgun (WGS) entry which is preliminary data.</text>
</comment>
<proteinExistence type="predicted"/>
<evidence type="ECO:0000313" key="3">
    <source>
        <dbReference type="EMBL" id="KAK1855389.1"/>
    </source>
</evidence>
<dbReference type="AlphaFoldDB" id="A0AAD9EKR5"/>
<dbReference type="InterPro" id="IPR021858">
    <property type="entry name" value="Fun_TF"/>
</dbReference>
<dbReference type="Pfam" id="PF11951">
    <property type="entry name" value="Fungal_trans_2"/>
    <property type="match status" value="1"/>
</dbReference>
<evidence type="ECO:0000256" key="1">
    <source>
        <dbReference type="ARBA" id="ARBA00023242"/>
    </source>
</evidence>